<evidence type="ECO:0000313" key="2">
    <source>
        <dbReference type="Proteomes" id="UP000789525"/>
    </source>
</evidence>
<keyword evidence="2" id="KW-1185">Reference proteome</keyword>
<proteinExistence type="predicted"/>
<organism evidence="1 2">
    <name type="scientific">Acaulospora colombiana</name>
    <dbReference type="NCBI Taxonomy" id="27376"/>
    <lineage>
        <taxon>Eukaryota</taxon>
        <taxon>Fungi</taxon>
        <taxon>Fungi incertae sedis</taxon>
        <taxon>Mucoromycota</taxon>
        <taxon>Glomeromycotina</taxon>
        <taxon>Glomeromycetes</taxon>
        <taxon>Diversisporales</taxon>
        <taxon>Acaulosporaceae</taxon>
        <taxon>Acaulospora</taxon>
    </lineage>
</organism>
<comment type="caution">
    <text evidence="1">The sequence shown here is derived from an EMBL/GenBank/DDBJ whole genome shotgun (WGS) entry which is preliminary data.</text>
</comment>
<dbReference type="Proteomes" id="UP000789525">
    <property type="component" value="Unassembled WGS sequence"/>
</dbReference>
<evidence type="ECO:0000313" key="1">
    <source>
        <dbReference type="EMBL" id="CAG8647190.1"/>
    </source>
</evidence>
<accession>A0ACA9NES3</accession>
<gene>
    <name evidence="1" type="ORF">ACOLOM_LOCUS8131</name>
</gene>
<sequence>MDSLCLGSDIDDIGVWLVVPVEQPVDGRFDLAAVGTPHLAGVWVDAGVKDDDGLFDTYIHLLSPSSPPPRCRTVSAPTITYQSSREQSLDVLS</sequence>
<name>A0ACA9NES3_9GLOM</name>
<reference evidence="1" key="1">
    <citation type="submission" date="2021-06" db="EMBL/GenBank/DDBJ databases">
        <authorList>
            <person name="Kallberg Y."/>
            <person name="Tangrot J."/>
            <person name="Rosling A."/>
        </authorList>
    </citation>
    <scope>NUCLEOTIDE SEQUENCE</scope>
    <source>
        <strain evidence="1">CL356</strain>
    </source>
</reference>
<protein>
    <submittedName>
        <fullName evidence="1">2731_t:CDS:1</fullName>
    </submittedName>
</protein>
<dbReference type="EMBL" id="CAJVPT010020312">
    <property type="protein sequence ID" value="CAG8647190.1"/>
    <property type="molecule type" value="Genomic_DNA"/>
</dbReference>